<dbReference type="InterPro" id="IPR011761">
    <property type="entry name" value="ATP-grasp"/>
</dbReference>
<keyword evidence="9 19" id="KW-0067">ATP-binding</keyword>
<name>A0A8K1FQQ7_PYTOL</name>
<evidence type="ECO:0000256" key="14">
    <source>
        <dbReference type="ARBA" id="ARBA00023211"/>
    </source>
</evidence>
<proteinExistence type="predicted"/>
<dbReference type="InterPro" id="IPR016185">
    <property type="entry name" value="PreATP-grasp_dom_sf"/>
</dbReference>
<comment type="pathway">
    <text evidence="3">Metabolic intermediate metabolism; propanoyl-CoA degradation; succinyl-CoA from propanoyl-CoA: step 1/3.</text>
</comment>
<keyword evidence="12" id="KW-0442">Lipid degradation</keyword>
<dbReference type="PROSITE" id="PS50975">
    <property type="entry name" value="ATP_GRASP"/>
    <property type="match status" value="1"/>
</dbReference>
<dbReference type="InterPro" id="IPR005481">
    <property type="entry name" value="BC-like_N"/>
</dbReference>
<evidence type="ECO:0000256" key="16">
    <source>
        <dbReference type="ARBA" id="ARBA00031557"/>
    </source>
</evidence>
<dbReference type="InterPro" id="IPR000089">
    <property type="entry name" value="Biotin_lipoyl"/>
</dbReference>
<evidence type="ECO:0000256" key="12">
    <source>
        <dbReference type="ARBA" id="ARBA00022963"/>
    </source>
</evidence>
<evidence type="ECO:0000256" key="18">
    <source>
        <dbReference type="ARBA" id="ARBA00049495"/>
    </source>
</evidence>
<dbReference type="Gene3D" id="3.30.470.20">
    <property type="entry name" value="ATP-grasp fold, B domain"/>
    <property type="match status" value="1"/>
</dbReference>
<dbReference type="InterPro" id="IPR011054">
    <property type="entry name" value="Rudment_hybrid_motif"/>
</dbReference>
<dbReference type="InterPro" id="IPR011053">
    <property type="entry name" value="Single_hybrid_motif"/>
</dbReference>
<evidence type="ECO:0000256" key="10">
    <source>
        <dbReference type="ARBA" id="ARBA00022842"/>
    </source>
</evidence>
<dbReference type="SUPFAM" id="SSF52440">
    <property type="entry name" value="PreATP-grasp domain"/>
    <property type="match status" value="1"/>
</dbReference>
<keyword evidence="10" id="KW-0460">Magnesium</keyword>
<dbReference type="Pfam" id="PF00289">
    <property type="entry name" value="Biotin_carb_N"/>
    <property type="match status" value="1"/>
</dbReference>
<dbReference type="SUPFAM" id="SSF56059">
    <property type="entry name" value="Glutathione synthetase ATP-binding domain-like"/>
    <property type="match status" value="1"/>
</dbReference>
<reference evidence="23" key="1">
    <citation type="submission" date="2019-03" db="EMBL/GenBank/DDBJ databases">
        <title>Long read genome sequence of the mycoparasitic Pythium oligandrum ATCC 38472 isolated from sugarbeet rhizosphere.</title>
        <authorList>
            <person name="Gaulin E."/>
        </authorList>
    </citation>
    <scope>NUCLEOTIDE SEQUENCE</scope>
    <source>
        <strain evidence="23">ATCC 38472_TT</strain>
    </source>
</reference>
<dbReference type="CDD" id="cd06850">
    <property type="entry name" value="biotinyl_domain"/>
    <property type="match status" value="1"/>
</dbReference>
<dbReference type="Gene3D" id="2.40.50.100">
    <property type="match status" value="1"/>
</dbReference>
<dbReference type="InterPro" id="IPR050856">
    <property type="entry name" value="Biotin_carboxylase_complex"/>
</dbReference>
<accession>A0A8K1FQQ7</accession>
<dbReference type="InterPro" id="IPR005482">
    <property type="entry name" value="Biotin_COase_C"/>
</dbReference>
<dbReference type="NCBIfam" id="NF006367">
    <property type="entry name" value="PRK08591.1"/>
    <property type="match status" value="1"/>
</dbReference>
<dbReference type="FunFam" id="3.40.50.20:FF:000010">
    <property type="entry name" value="Propionyl-CoA carboxylase subunit alpha"/>
    <property type="match status" value="1"/>
</dbReference>
<keyword evidence="8 19" id="KW-0547">Nucleotide-binding</keyword>
<evidence type="ECO:0000256" key="2">
    <source>
        <dbReference type="ARBA" id="ARBA00004305"/>
    </source>
</evidence>
<dbReference type="GO" id="GO:0004658">
    <property type="term" value="F:propionyl-CoA carboxylase activity"/>
    <property type="evidence" value="ECO:0007669"/>
    <property type="project" value="UniProtKB-EC"/>
</dbReference>
<dbReference type="FunFam" id="3.30.1490.20:FF:000018">
    <property type="entry name" value="Biotin carboxylase"/>
    <property type="match status" value="1"/>
</dbReference>
<evidence type="ECO:0000256" key="19">
    <source>
        <dbReference type="PROSITE-ProRule" id="PRU00409"/>
    </source>
</evidence>
<evidence type="ECO:0000256" key="8">
    <source>
        <dbReference type="ARBA" id="ARBA00022741"/>
    </source>
</evidence>
<dbReference type="InterPro" id="IPR011764">
    <property type="entry name" value="Biotin_carboxylation_dom"/>
</dbReference>
<keyword evidence="15" id="KW-0092">Biotin</keyword>
<dbReference type="AlphaFoldDB" id="A0A8K1FQQ7"/>
<dbReference type="Proteomes" id="UP000794436">
    <property type="component" value="Unassembled WGS sequence"/>
</dbReference>
<keyword evidence="13" id="KW-0443">Lipid metabolism</keyword>
<dbReference type="Gene3D" id="3.30.1490.20">
    <property type="entry name" value="ATP-grasp fold, A domain"/>
    <property type="match status" value="1"/>
</dbReference>
<evidence type="ECO:0000256" key="6">
    <source>
        <dbReference type="ARBA" id="ARBA00022598"/>
    </source>
</evidence>
<dbReference type="SMART" id="SM00878">
    <property type="entry name" value="Biotin_carb_C"/>
    <property type="match status" value="1"/>
</dbReference>
<evidence type="ECO:0000313" key="23">
    <source>
        <dbReference type="EMBL" id="TMW66823.1"/>
    </source>
</evidence>
<dbReference type="SUPFAM" id="SSF51230">
    <property type="entry name" value="Single hybrid motif"/>
    <property type="match status" value="1"/>
</dbReference>
<evidence type="ECO:0000256" key="7">
    <source>
        <dbReference type="ARBA" id="ARBA00022723"/>
    </source>
</evidence>
<dbReference type="UniPathway" id="UPA00945">
    <property type="reaction ID" value="UER00908"/>
</dbReference>
<dbReference type="PROSITE" id="PS50979">
    <property type="entry name" value="BC"/>
    <property type="match status" value="1"/>
</dbReference>
<dbReference type="GO" id="GO:0046872">
    <property type="term" value="F:metal ion binding"/>
    <property type="evidence" value="ECO:0007669"/>
    <property type="project" value="UniProtKB-KW"/>
</dbReference>
<feature type="domain" description="ATP-grasp" evidence="21">
    <location>
        <begin position="166"/>
        <end position="363"/>
    </location>
</feature>
<evidence type="ECO:0000256" key="13">
    <source>
        <dbReference type="ARBA" id="ARBA00023098"/>
    </source>
</evidence>
<dbReference type="EMBL" id="SPLM01000006">
    <property type="protein sequence ID" value="TMW66823.1"/>
    <property type="molecule type" value="Genomic_DNA"/>
</dbReference>
<dbReference type="PROSITE" id="PS00866">
    <property type="entry name" value="CPSASE_1"/>
    <property type="match status" value="1"/>
</dbReference>
<keyword evidence="7" id="KW-0479">Metal-binding</keyword>
<dbReference type="GO" id="GO:0005524">
    <property type="term" value="F:ATP binding"/>
    <property type="evidence" value="ECO:0007669"/>
    <property type="project" value="UniProtKB-UniRule"/>
</dbReference>
<evidence type="ECO:0000256" key="9">
    <source>
        <dbReference type="ARBA" id="ARBA00022840"/>
    </source>
</evidence>
<dbReference type="Gene3D" id="3.30.700.30">
    <property type="match status" value="1"/>
</dbReference>
<keyword evidence="6" id="KW-0436">Ligase</keyword>
<evidence type="ECO:0000256" key="5">
    <source>
        <dbReference type="ARBA" id="ARBA00018058"/>
    </source>
</evidence>
<dbReference type="SUPFAM" id="SSF51246">
    <property type="entry name" value="Rudiment single hybrid motif"/>
    <property type="match status" value="1"/>
</dbReference>
<keyword evidence="14" id="KW-0464">Manganese</keyword>
<dbReference type="Pfam" id="PF02786">
    <property type="entry name" value="CPSase_L_D2"/>
    <property type="match status" value="1"/>
</dbReference>
<dbReference type="Pfam" id="PF00364">
    <property type="entry name" value="Biotin_lipoyl"/>
    <property type="match status" value="1"/>
</dbReference>
<dbReference type="PROSITE" id="PS00867">
    <property type="entry name" value="CPSASE_2"/>
    <property type="match status" value="1"/>
</dbReference>
<dbReference type="InterPro" id="IPR005479">
    <property type="entry name" value="CPAse_ATP-bd"/>
</dbReference>
<evidence type="ECO:0000256" key="11">
    <source>
        <dbReference type="ARBA" id="ARBA00022946"/>
    </source>
</evidence>
<keyword evidence="11" id="KW-0809">Transit peptide</keyword>
<comment type="caution">
    <text evidence="23">The sequence shown here is derived from an EMBL/GenBank/DDBJ whole genome shotgun (WGS) entry which is preliminary data.</text>
</comment>
<evidence type="ECO:0000256" key="15">
    <source>
        <dbReference type="ARBA" id="ARBA00023267"/>
    </source>
</evidence>
<dbReference type="Pfam" id="PF18140">
    <property type="entry name" value="PCC_BT"/>
    <property type="match status" value="1"/>
</dbReference>
<dbReference type="GO" id="GO:0016042">
    <property type="term" value="P:lipid catabolic process"/>
    <property type="evidence" value="ECO:0007669"/>
    <property type="project" value="UniProtKB-KW"/>
</dbReference>
<dbReference type="InterPro" id="IPR041265">
    <property type="entry name" value="PCC_BT"/>
</dbReference>
<comment type="catalytic activity">
    <reaction evidence="17">
        <text>butanoyl-CoA + hydrogencarbonate + ATP = (2S)-ethylmalonyl-CoA + ADP + phosphate + H(+)</text>
        <dbReference type="Rhea" id="RHEA:59520"/>
        <dbReference type="ChEBI" id="CHEBI:15378"/>
        <dbReference type="ChEBI" id="CHEBI:17544"/>
        <dbReference type="ChEBI" id="CHEBI:30616"/>
        <dbReference type="ChEBI" id="CHEBI:43474"/>
        <dbReference type="ChEBI" id="CHEBI:57371"/>
        <dbReference type="ChEBI" id="CHEBI:60909"/>
        <dbReference type="ChEBI" id="CHEBI:456216"/>
    </reaction>
    <physiologicalReaction direction="left-to-right" evidence="17">
        <dbReference type="Rhea" id="RHEA:59521"/>
    </physiologicalReaction>
</comment>
<dbReference type="FunFam" id="2.40.50.100:FF:000003">
    <property type="entry name" value="Acetyl-CoA carboxylase biotin carboxyl carrier protein"/>
    <property type="match status" value="1"/>
</dbReference>
<evidence type="ECO:0000256" key="17">
    <source>
        <dbReference type="ARBA" id="ARBA00048208"/>
    </source>
</evidence>
<dbReference type="InterPro" id="IPR013815">
    <property type="entry name" value="ATP_grasp_subdomain_1"/>
</dbReference>
<dbReference type="EC" id="6.4.1.3" evidence="4"/>
<organism evidence="23 24">
    <name type="scientific">Pythium oligandrum</name>
    <name type="common">Mycoparasitic fungus</name>
    <dbReference type="NCBI Taxonomy" id="41045"/>
    <lineage>
        <taxon>Eukaryota</taxon>
        <taxon>Sar</taxon>
        <taxon>Stramenopiles</taxon>
        <taxon>Oomycota</taxon>
        <taxon>Peronosporomycetes</taxon>
        <taxon>Pythiales</taxon>
        <taxon>Pythiaceae</taxon>
        <taxon>Pythium</taxon>
    </lineage>
</organism>
<feature type="domain" description="Lipoyl-binding" evidence="20">
    <location>
        <begin position="698"/>
        <end position="773"/>
    </location>
</feature>
<dbReference type="PROSITE" id="PS00188">
    <property type="entry name" value="BIOTIN"/>
    <property type="match status" value="1"/>
</dbReference>
<evidence type="ECO:0000259" key="22">
    <source>
        <dbReference type="PROSITE" id="PS50979"/>
    </source>
</evidence>
<sequence length="773" mass="85312">MLFNARRGWRASAPATRRALLTARTQQSATVGVTPRWLTTAAPKEKLFDKILIANRGEIAVRVIRTCRKLGIKTVQVYSEPDVNSVAVRMADEAVCVGPAPSNQSYLSIPKILEAVKATGAQAVHPGYGFLSENKDFCEALEEAGVAFIGPGHEAIQAMGDKIESKLLAKEAGVNTIPGFLGVIDSADDAVRVAREIGYPVMIKASAGGGGKGMRVAYNDDEVRIGFRLSKEEAASSFGDDRMFIEKFIEDPRHIEIQLIADSHGNVVPLPERECSIQRRNQKVIEEAPSVLLDEETRQAMGRQASMLAKKVGYVSAGTVEFLCDKNKNFYFLEMNTRLQVEHPVTELISGVDLVEQMIRVAAGHKLPENLLQGPVKINGWAMESRVYAEDPLRGFLPSIGRLLKYQEPVHLPGVRVDSGVSEGSDISMFYDPMISKLITHGKDRQESLDRMKVALDNYVIRGPGNNISFLQDVYRHPRFVSGKITTKFIAEEYPEGFEGVHLTSAELNDLRIVGAIMHAQKAQAGRQLTGRIQGSRPANSSVDEVNDDELDLLSEGSNGIAPRYRVLSDATSRSDLIALAERNHLDKRGETLYVSTEGAFGETKEIKVVELEVEKKKNRVDIVYLVFVDGKWNVVEDIEWSLNGPLFRGSFGKGTTLASQVMDVLPEGFRLQLHGAIHDVVVRNALEQEYARHMKPKPEIDTSGLLLCPMPGMLISVAVEEGDHVELGQELCVVEAMKMQNVLRSEKKGIIKSIKRNAGDSLKVDEIILEYE</sequence>
<keyword evidence="24" id="KW-1185">Reference proteome</keyword>
<evidence type="ECO:0000256" key="4">
    <source>
        <dbReference type="ARBA" id="ARBA00013050"/>
    </source>
</evidence>
<dbReference type="FunFam" id="3.30.470.20:FF:000028">
    <property type="entry name" value="Methylcrotonoyl-CoA carboxylase subunit alpha, mitochondrial"/>
    <property type="match status" value="1"/>
</dbReference>
<dbReference type="InterPro" id="IPR001882">
    <property type="entry name" value="Biotin_BS"/>
</dbReference>
<dbReference type="PANTHER" id="PTHR18866">
    <property type="entry name" value="CARBOXYLASE:PYRUVATE/ACETYL-COA/PROPIONYL-COA CARBOXYLASE"/>
    <property type="match status" value="1"/>
</dbReference>
<gene>
    <name evidence="23" type="ORF">Poli38472_011939</name>
</gene>
<evidence type="ECO:0000259" key="20">
    <source>
        <dbReference type="PROSITE" id="PS50968"/>
    </source>
</evidence>
<feature type="domain" description="Biotin carboxylation" evidence="22">
    <location>
        <begin position="47"/>
        <end position="495"/>
    </location>
</feature>
<dbReference type="PANTHER" id="PTHR18866:SF33">
    <property type="entry name" value="METHYLCROTONOYL-COA CARBOXYLASE SUBUNIT ALPHA, MITOCHONDRIAL-RELATED"/>
    <property type="match status" value="1"/>
</dbReference>
<dbReference type="GO" id="GO:0005759">
    <property type="term" value="C:mitochondrial matrix"/>
    <property type="evidence" value="ECO:0007669"/>
    <property type="project" value="UniProtKB-SubCell"/>
</dbReference>
<dbReference type="Gene3D" id="3.40.50.20">
    <property type="match status" value="1"/>
</dbReference>
<dbReference type="Pfam" id="PF02785">
    <property type="entry name" value="Biotin_carb_C"/>
    <property type="match status" value="1"/>
</dbReference>
<evidence type="ECO:0000259" key="21">
    <source>
        <dbReference type="PROSITE" id="PS50975"/>
    </source>
</evidence>
<dbReference type="PROSITE" id="PS50968">
    <property type="entry name" value="BIOTINYL_LIPOYL"/>
    <property type="match status" value="1"/>
</dbReference>
<evidence type="ECO:0000313" key="24">
    <source>
        <dbReference type="Proteomes" id="UP000794436"/>
    </source>
</evidence>
<evidence type="ECO:0000256" key="3">
    <source>
        <dbReference type="ARBA" id="ARBA00005060"/>
    </source>
</evidence>
<protein>
    <recommendedName>
        <fullName evidence="5">Propionyl-CoA carboxylase alpha chain, mitochondrial</fullName>
        <ecNumber evidence="4">6.4.1.3</ecNumber>
    </recommendedName>
    <alternativeName>
        <fullName evidence="16">Propanoyl-CoA:carbon dioxide ligase subunit alpha</fullName>
    </alternativeName>
</protein>
<comment type="subcellular location">
    <subcellularLocation>
        <location evidence="2">Mitochondrion matrix</location>
    </subcellularLocation>
</comment>
<comment type="cofactor">
    <cofactor evidence="1">
        <name>biotin</name>
        <dbReference type="ChEBI" id="CHEBI:57586"/>
    </cofactor>
</comment>
<evidence type="ECO:0000256" key="1">
    <source>
        <dbReference type="ARBA" id="ARBA00001953"/>
    </source>
</evidence>
<comment type="catalytic activity">
    <reaction evidence="18">
        <text>propanoyl-CoA + hydrogencarbonate + ATP = (S)-methylmalonyl-CoA + ADP + phosphate + H(+)</text>
        <dbReference type="Rhea" id="RHEA:23720"/>
        <dbReference type="ChEBI" id="CHEBI:15378"/>
        <dbReference type="ChEBI" id="CHEBI:17544"/>
        <dbReference type="ChEBI" id="CHEBI:30616"/>
        <dbReference type="ChEBI" id="CHEBI:43474"/>
        <dbReference type="ChEBI" id="CHEBI:57327"/>
        <dbReference type="ChEBI" id="CHEBI:57392"/>
        <dbReference type="ChEBI" id="CHEBI:456216"/>
        <dbReference type="EC" id="6.4.1.3"/>
    </reaction>
    <physiologicalReaction direction="left-to-right" evidence="18">
        <dbReference type="Rhea" id="RHEA:23721"/>
    </physiologicalReaction>
</comment>
<dbReference type="OrthoDB" id="196847at2759"/>